<dbReference type="RefSeq" id="WP_039164130.1">
    <property type="nucleotide sequence ID" value="NZ_JNHN01000183.1"/>
</dbReference>
<evidence type="ECO:0000256" key="3">
    <source>
        <dbReference type="ARBA" id="ARBA00023237"/>
    </source>
</evidence>
<dbReference type="InterPro" id="IPR036942">
    <property type="entry name" value="Beta-barrel_TonB_sf"/>
</dbReference>
<evidence type="ECO:0000256" key="1">
    <source>
        <dbReference type="ARBA" id="ARBA00004442"/>
    </source>
</evidence>
<reference evidence="5 6" key="1">
    <citation type="submission" date="2014-04" db="EMBL/GenBank/DDBJ databases">
        <authorList>
            <person name="Sears C."/>
            <person name="Carroll K."/>
            <person name="Sack B.R."/>
            <person name="Qadri F."/>
            <person name="Myers L.L."/>
            <person name="Chung G.-T."/>
            <person name="Escheverria P."/>
            <person name="Fraser C.M."/>
            <person name="Sadzewicz L."/>
            <person name="Shefchek K.A."/>
            <person name="Tallon L."/>
            <person name="Das S.P."/>
            <person name="Daugherty S."/>
            <person name="Mongodin E.F."/>
        </authorList>
    </citation>
    <scope>NUCLEOTIDE SEQUENCE [LARGE SCALE GENOMIC DNA]</scope>
    <source>
        <strain evidence="5 6">3978 T3 ii</strain>
    </source>
</reference>
<keyword evidence="2" id="KW-0472">Membrane</keyword>
<feature type="signal peptide" evidence="4">
    <location>
        <begin position="1"/>
        <end position="22"/>
    </location>
</feature>
<evidence type="ECO:0000256" key="4">
    <source>
        <dbReference type="SAM" id="SignalP"/>
    </source>
</evidence>
<dbReference type="AlphaFoldDB" id="A0A078RV73"/>
<keyword evidence="4" id="KW-0732">Signal</keyword>
<protein>
    <submittedName>
        <fullName evidence="5">TonB dependent receptor family protein</fullName>
    </submittedName>
</protein>
<evidence type="ECO:0000313" key="6">
    <source>
        <dbReference type="Proteomes" id="UP000028013"/>
    </source>
</evidence>
<dbReference type="PATRIC" id="fig|1339349.3.peg.3875"/>
<feature type="chain" id="PRO_5001744372" evidence="4">
    <location>
        <begin position="23"/>
        <end position="543"/>
    </location>
</feature>
<evidence type="ECO:0000256" key="2">
    <source>
        <dbReference type="ARBA" id="ARBA00023136"/>
    </source>
</evidence>
<name>A0A078RV73_BACUN</name>
<evidence type="ECO:0000313" key="5">
    <source>
        <dbReference type="EMBL" id="KDS48189.1"/>
    </source>
</evidence>
<accession>A0A078RV73</accession>
<dbReference type="Gene3D" id="2.40.170.20">
    <property type="entry name" value="TonB-dependent receptor, beta-barrel domain"/>
    <property type="match status" value="1"/>
</dbReference>
<gene>
    <name evidence="5" type="ORF">M094_2809</name>
</gene>
<comment type="caution">
    <text evidence="5">The sequence shown here is derived from an EMBL/GenBank/DDBJ whole genome shotgun (WGS) entry which is preliminary data.</text>
</comment>
<sequence>MKKIQYILAGTMLVSLSLGAQAQTQPQDTTMNRTVVVEQEYNPDIMDASKVNVLPRVEPPTVSKKAVEYDATLMPATQIPAGIMQAYTGKETQAKALPGYVRLGYGNYGNLDVRANYLFSLSPKDRLNLTFTMDGMDGKLDLPDNGGKGNSFYYRTHAAMDYVHAFSKVDLNIAGKFNQSNFNFLPDFVSNKQKFVSGDVHFGVSSTSDDMPLQFRAETSLLVYQRQHDLMVSNIKENIVRTKADVTGSISDEQTIGMAFAMDNTFYSDGRFENHTDVDFNPYYLFQNDDWKIRLGAHVDLAFGFGKKFRAAPDVEIQYIFSDSYILYAQGKGGRLQNDFRRLETITPYGITNQQLDNTYEQLNAAIGFKASPVSGLWFNLYGGYQDLKNDLIDTPTVKSDGISNVFLTEDTKNLYAGADLSYNYKDVFYLAANAVYRHWTTDSDGSDVVVSFKPAVEGNLNLKVRPISPLLVGIGYQHISRQGVEGNKADPVSNLYLNGSYELFKGISVYARVNNLLNKDYQYYWGYPSEGLSFLGGVSFLF</sequence>
<comment type="subcellular location">
    <subcellularLocation>
        <location evidence="1">Cell outer membrane</location>
    </subcellularLocation>
</comment>
<organism evidence="5 6">
    <name type="scientific">Bacteroides uniformis str. 3978 T3 ii</name>
    <dbReference type="NCBI Taxonomy" id="1339349"/>
    <lineage>
        <taxon>Bacteria</taxon>
        <taxon>Pseudomonadati</taxon>
        <taxon>Bacteroidota</taxon>
        <taxon>Bacteroidia</taxon>
        <taxon>Bacteroidales</taxon>
        <taxon>Bacteroidaceae</taxon>
        <taxon>Bacteroides</taxon>
    </lineage>
</organism>
<proteinExistence type="predicted"/>
<keyword evidence="3" id="KW-0998">Cell outer membrane</keyword>
<keyword evidence="5" id="KW-0675">Receptor</keyword>
<dbReference type="SUPFAM" id="SSF56935">
    <property type="entry name" value="Porins"/>
    <property type="match status" value="1"/>
</dbReference>
<dbReference type="EMBL" id="JNHN01000183">
    <property type="protein sequence ID" value="KDS48189.1"/>
    <property type="molecule type" value="Genomic_DNA"/>
</dbReference>
<dbReference type="Proteomes" id="UP000028013">
    <property type="component" value="Unassembled WGS sequence"/>
</dbReference>
<dbReference type="GO" id="GO:0009279">
    <property type="term" value="C:cell outer membrane"/>
    <property type="evidence" value="ECO:0007669"/>
    <property type="project" value="UniProtKB-SubCell"/>
</dbReference>